<name>A0A8H8U3F5_9HELO</name>
<dbReference type="OrthoDB" id="3562262at2759"/>
<evidence type="ECO:0000313" key="2">
    <source>
        <dbReference type="Proteomes" id="UP000443090"/>
    </source>
</evidence>
<proteinExistence type="predicted"/>
<dbReference type="Proteomes" id="UP000443090">
    <property type="component" value="Unassembled WGS sequence"/>
</dbReference>
<keyword evidence="2" id="KW-1185">Reference proteome</keyword>
<gene>
    <name evidence="1" type="ORF">LOCC1_G008548</name>
</gene>
<comment type="caution">
    <text evidence="1">The sequence shown here is derived from an EMBL/GenBank/DDBJ whole genome shotgun (WGS) entry which is preliminary data.</text>
</comment>
<reference evidence="1 2" key="1">
    <citation type="submission" date="2018-05" db="EMBL/GenBank/DDBJ databases">
        <title>Genome sequencing and assembly of the regulated plant pathogen Lachnellula willkommii and related sister species for the development of diagnostic species identification markers.</title>
        <authorList>
            <person name="Giroux E."/>
            <person name="Bilodeau G."/>
        </authorList>
    </citation>
    <scope>NUCLEOTIDE SEQUENCE [LARGE SCALE GENOMIC DNA]</scope>
    <source>
        <strain evidence="1 2">CBS 160.35</strain>
    </source>
</reference>
<sequence length="66" mass="7774">MISTYDLYLLIDNTLILGTNTFLVFEEEELTKVDFKVKPKEKLAPRNPLIFNSYVLIIKDSILYLY</sequence>
<protein>
    <submittedName>
        <fullName evidence="1">Uncharacterized protein</fullName>
    </submittedName>
</protein>
<evidence type="ECO:0000313" key="1">
    <source>
        <dbReference type="EMBL" id="TVY32514.1"/>
    </source>
</evidence>
<accession>A0A8H8U3F5</accession>
<organism evidence="1 2">
    <name type="scientific">Lachnellula occidentalis</name>
    <dbReference type="NCBI Taxonomy" id="215460"/>
    <lineage>
        <taxon>Eukaryota</taxon>
        <taxon>Fungi</taxon>
        <taxon>Dikarya</taxon>
        <taxon>Ascomycota</taxon>
        <taxon>Pezizomycotina</taxon>
        <taxon>Leotiomycetes</taxon>
        <taxon>Helotiales</taxon>
        <taxon>Lachnaceae</taxon>
        <taxon>Lachnellula</taxon>
    </lineage>
</organism>
<dbReference type="EMBL" id="QGMI01001670">
    <property type="protein sequence ID" value="TVY32514.1"/>
    <property type="molecule type" value="Genomic_DNA"/>
</dbReference>
<dbReference type="AlphaFoldDB" id="A0A8H8U3F5"/>